<dbReference type="InParanoid" id="A0A6P8ZPH5"/>
<dbReference type="RefSeq" id="XP_034244114.1">
    <property type="nucleotide sequence ID" value="XM_034388223.1"/>
</dbReference>
<accession>A0A6P8ZPH5</accession>
<dbReference type="Gene3D" id="3.80.10.10">
    <property type="entry name" value="Ribonuclease Inhibitor"/>
    <property type="match status" value="1"/>
</dbReference>
<dbReference type="Pfam" id="PF12937">
    <property type="entry name" value="F-box-like"/>
    <property type="match status" value="1"/>
</dbReference>
<dbReference type="PROSITE" id="PS50181">
    <property type="entry name" value="FBOX"/>
    <property type="match status" value="1"/>
</dbReference>
<feature type="region of interest" description="Disordered" evidence="1">
    <location>
        <begin position="1"/>
        <end position="41"/>
    </location>
</feature>
<dbReference type="SUPFAM" id="SSF52047">
    <property type="entry name" value="RNI-like"/>
    <property type="match status" value="1"/>
</dbReference>
<gene>
    <name evidence="4" type="primary">LOC117646904</name>
</gene>
<evidence type="ECO:0000259" key="2">
    <source>
        <dbReference type="PROSITE" id="PS50181"/>
    </source>
</evidence>
<proteinExistence type="predicted"/>
<evidence type="ECO:0000313" key="4">
    <source>
        <dbReference type="RefSeq" id="XP_034244114.1"/>
    </source>
</evidence>
<keyword evidence="3" id="KW-1185">Reference proteome</keyword>
<dbReference type="InterPro" id="IPR001810">
    <property type="entry name" value="F-box_dom"/>
</dbReference>
<feature type="compositionally biased region" description="Basic residues" evidence="1">
    <location>
        <begin position="1"/>
        <end position="10"/>
    </location>
</feature>
<dbReference type="GeneID" id="117646904"/>
<dbReference type="KEGG" id="tpal:117646904"/>
<name>A0A6P8ZPH5_THRPL</name>
<dbReference type="InterPro" id="IPR036047">
    <property type="entry name" value="F-box-like_dom_sf"/>
</dbReference>
<dbReference type="SMART" id="SM00256">
    <property type="entry name" value="FBOX"/>
    <property type="match status" value="1"/>
</dbReference>
<evidence type="ECO:0000313" key="3">
    <source>
        <dbReference type="Proteomes" id="UP000515158"/>
    </source>
</evidence>
<dbReference type="AlphaFoldDB" id="A0A6P8ZPH5"/>
<evidence type="ECO:0000256" key="1">
    <source>
        <dbReference type="SAM" id="MobiDB-lite"/>
    </source>
</evidence>
<organism evidence="4">
    <name type="scientific">Thrips palmi</name>
    <name type="common">Melon thrips</name>
    <dbReference type="NCBI Taxonomy" id="161013"/>
    <lineage>
        <taxon>Eukaryota</taxon>
        <taxon>Metazoa</taxon>
        <taxon>Ecdysozoa</taxon>
        <taxon>Arthropoda</taxon>
        <taxon>Hexapoda</taxon>
        <taxon>Insecta</taxon>
        <taxon>Pterygota</taxon>
        <taxon>Neoptera</taxon>
        <taxon>Paraneoptera</taxon>
        <taxon>Thysanoptera</taxon>
        <taxon>Terebrantia</taxon>
        <taxon>Thripoidea</taxon>
        <taxon>Thripidae</taxon>
        <taxon>Thrips</taxon>
    </lineage>
</organism>
<feature type="domain" description="F-box" evidence="2">
    <location>
        <begin position="53"/>
        <end position="99"/>
    </location>
</feature>
<protein>
    <submittedName>
        <fullName evidence="4">S-phase kinase-associated protein 2-like</fullName>
    </submittedName>
</protein>
<dbReference type="SUPFAM" id="SSF81383">
    <property type="entry name" value="F-box domain"/>
    <property type="match status" value="1"/>
</dbReference>
<reference evidence="4" key="1">
    <citation type="submission" date="2025-08" db="UniProtKB">
        <authorList>
            <consortium name="RefSeq"/>
        </authorList>
    </citation>
    <scope>IDENTIFICATION</scope>
    <source>
        <tissue evidence="4">Total insect</tissue>
    </source>
</reference>
<sequence>MQRRSMKRSKSSQEASTSGPPSDTPLEFGTSHESSSFLKSGIPPEPSTCLQSFPSLESLPRELLLAVLAYVPTEQLLPLRLLGRRWKTLILEEPLWRHRRLDVPECINERPYAAILRLAPALDTLKLETGYPTSTQGIVYLKALAEGKCKIRFLHFAFGVSSVSNKLISKVLSCRTSSLQQLNMSLNGCVRFSNLVPALDAIDALKELKTLTLTVVRGLSHGFAFKCLRLTNLDISMFLSVDMARNLIHLGRNTLTAIKCDMGVTNKLKADLVLCKNVTHLTVTSPFDGLDEVVPQLPSLQYVTIQEHFRITPPTMEWLQWAHSNFSGKVHFVMLNFCTYDKHLILSDSLRNVHSVTLNINGFSAIQPEPLAQFLKSLTAVEQLVLNFGTDIQRLLFSWPASSVPRLQCLSIRARDQRDQSSLRILTQAFKIWRPSMQLKFL</sequence>
<dbReference type="InterPro" id="IPR032675">
    <property type="entry name" value="LRR_dom_sf"/>
</dbReference>
<dbReference type="Proteomes" id="UP000515158">
    <property type="component" value="Unplaced"/>
</dbReference>